<evidence type="ECO:0000313" key="3">
    <source>
        <dbReference type="WBParaSite" id="TCNE_0001902101-mRNA-1"/>
    </source>
</evidence>
<protein>
    <submittedName>
        <fullName evidence="3">Kinesin motor domain-containing protein</fullName>
    </submittedName>
</protein>
<sequence length="286" mass="31985">LEEESRCHELMRKEIRKEHEATVSRLADVESEADAVVQSCTNSFKENARLNETIKSIDVRCAKVATIVSRAEAKSSSMNAALAKNANKAEIAASSCSHIVIANDAIDLVRSEMQRAICTLTQLTAAVPSKELIDDIRERAKRLEQREAALAARKVILREMGAGIDEKLSFIIKERESLGTLKETSASLSAQMASCVNEEHVESETIEVLEKRFAKINELKASLSKKKALDSEVALLEARLKERQEEAEHKQGELVRRLEAINLSRAKLQDAKENWIKFEGDTRRFV</sequence>
<keyword evidence="1" id="KW-0175">Coiled coil</keyword>
<name>A0A183VE47_TOXCA</name>
<evidence type="ECO:0000313" key="2">
    <source>
        <dbReference type="Proteomes" id="UP000050794"/>
    </source>
</evidence>
<feature type="coiled-coil region" evidence="1">
    <location>
        <begin position="206"/>
        <end position="253"/>
    </location>
</feature>
<dbReference type="WBParaSite" id="TCNE_0001902101-mRNA-1">
    <property type="protein sequence ID" value="TCNE_0001902101-mRNA-1"/>
    <property type="gene ID" value="TCNE_0001902101"/>
</dbReference>
<keyword evidence="2" id="KW-1185">Reference proteome</keyword>
<dbReference type="Proteomes" id="UP000050794">
    <property type="component" value="Unassembled WGS sequence"/>
</dbReference>
<proteinExistence type="predicted"/>
<dbReference type="AlphaFoldDB" id="A0A183VE47"/>
<accession>A0A183VE47</accession>
<evidence type="ECO:0000256" key="1">
    <source>
        <dbReference type="SAM" id="Coils"/>
    </source>
</evidence>
<reference evidence="3" key="1">
    <citation type="submission" date="2016-06" db="UniProtKB">
        <authorList>
            <consortium name="WormBaseParasite"/>
        </authorList>
    </citation>
    <scope>IDENTIFICATION</scope>
</reference>
<organism evidence="2 3">
    <name type="scientific">Toxocara canis</name>
    <name type="common">Canine roundworm</name>
    <dbReference type="NCBI Taxonomy" id="6265"/>
    <lineage>
        <taxon>Eukaryota</taxon>
        <taxon>Metazoa</taxon>
        <taxon>Ecdysozoa</taxon>
        <taxon>Nematoda</taxon>
        <taxon>Chromadorea</taxon>
        <taxon>Rhabditida</taxon>
        <taxon>Spirurina</taxon>
        <taxon>Ascaridomorpha</taxon>
        <taxon>Ascaridoidea</taxon>
        <taxon>Toxocaridae</taxon>
        <taxon>Toxocara</taxon>
    </lineage>
</organism>